<dbReference type="InterPro" id="IPR036010">
    <property type="entry name" value="2Fe-2S_ferredoxin-like_sf"/>
</dbReference>
<dbReference type="Gene3D" id="1.20.990.10">
    <property type="entry name" value="NADPH-cytochrome p450 Reductase, Chain A, domain 3"/>
    <property type="match status" value="1"/>
</dbReference>
<keyword evidence="12" id="KW-0411">Iron-sulfur</keyword>
<dbReference type="Pfam" id="PF00667">
    <property type="entry name" value="FAD_binding_1"/>
    <property type="match status" value="1"/>
</dbReference>
<evidence type="ECO:0000259" key="14">
    <source>
        <dbReference type="PROSITE" id="PS50902"/>
    </source>
</evidence>
<dbReference type="PANTHER" id="PTHR11615">
    <property type="entry name" value="NITRATE, FORMATE, IRON DEHYDROGENASE"/>
    <property type="match status" value="1"/>
</dbReference>
<keyword evidence="7" id="KW-0677">Repeat</keyword>
<keyword evidence="4" id="KW-0004">4Fe-4S</keyword>
<keyword evidence="9" id="KW-0521">NADP</keyword>
<dbReference type="Pfam" id="PF12838">
    <property type="entry name" value="Fer4_7"/>
    <property type="match status" value="1"/>
</dbReference>
<dbReference type="GO" id="GO:0046872">
    <property type="term" value="F:metal ion binding"/>
    <property type="evidence" value="ECO:0007669"/>
    <property type="project" value="UniProtKB-KW"/>
</dbReference>
<protein>
    <submittedName>
        <fullName evidence="17">Fe-only hydrogenase 5</fullName>
    </submittedName>
</protein>
<dbReference type="FunFam" id="3.30.70.20:FF:000035">
    <property type="entry name" value="Iron hydrogenase 1"/>
    <property type="match status" value="1"/>
</dbReference>
<dbReference type="InterPro" id="IPR009016">
    <property type="entry name" value="Fe_hydrogenase"/>
</dbReference>
<evidence type="ECO:0000256" key="1">
    <source>
        <dbReference type="ARBA" id="ARBA00001917"/>
    </source>
</evidence>
<evidence type="ECO:0000256" key="10">
    <source>
        <dbReference type="ARBA" id="ARBA00023002"/>
    </source>
</evidence>
<sequence>MNLFRKSDGPPRPEYLPPQKEVRPAAVSLSVNGKEMTVPSSWTVLRACREAGAYVPTLCHHPSVPPVGRCGVCAVLIESDSGCRTVLSCKTAVEQGMRVSTTSAEAAHQAQRSLQEFMGVRTLESLSSGAPEIEDLLQFVRKESKLSDMREYAIVRHQDKCISCTRCVRACSETQNMNILSINLENPAQPIVFDGNLPLHATQCIACGQCAVVCPTGAVAERDDVPIVMAELSRPAGQRKKMIIMTAPSARTSLGEMMGDAIEDAEIGTTVAACHAAGFDLVFDTTFGADTCATLEAAELIERFRSNGPFPMFTSCCPGWVSLVENKFPHLRHNLSHCKSPMMMLGAMIRHWMSEECKAERSTYYVVALMPCTAKKEEITRPELRGPLGDQDVDVVLTVREMGRLLKARGVVWKSLPGPHSPRYDPPFDVSSGGGALFATSGGVMEAALRVAYTYLSRESLTRENVDMFEECRRIMRSGDWLSTHIPLTPGTRQRREIDIAVVSGSRSIQDFLIDQQLSDPFMAAMLKQPKHFVECMACPGGCIGGGGQPQSLDDLALERRRRVVHRIDAASDAVTPSVAQYDYVRATFKDLTSDLAKRLLTYEPITIGRPPSKLRKGLPRLNQSASASTGSKSRSASDASANSSCTESFVGKIAIIYGSQSGSTAAYAKHVYEVLEKMHPADYVSIHSMNRFPFGQLGTVDTLLVLTSTWDSGRGLMPHNAIEFYEKLVAVKHENFHNLLLATKFSVCGFGSTRYTHFCGFGTQLHEALVTLGGYPFVKEHRVDVDRPDKGKKIFNKWFNLVQQFLRKPEVPPPKYLVVPAISSSAATGSKALATPPGFFSVTVTSVKEYKEGHSHNHCAPAAATKHHYIEFNTGKIYVETQPNEDILVMPLNSKSEAEHVVNSVFPGMLNTCISLVPLKGAPAAELPPHMTVRQLFEQFVDLTHKPAKWFVEVLEMLCHDAGRESPVCPSFLDAREYVAWAQDKTYASVLKMYKSVLPPMEILISMLPIIAPRCYTPIHFEPPRPSTLGICVRHIDGGHASNWLANLSAPAHCSPHASTRIETQATQRRETR</sequence>
<dbReference type="Pfam" id="PF00258">
    <property type="entry name" value="Flavodoxin_1"/>
    <property type="match status" value="1"/>
</dbReference>
<dbReference type="VEuPathDB" id="AmoebaDB:MBAL_002097"/>
<dbReference type="CDD" id="cd00207">
    <property type="entry name" value="fer2"/>
    <property type="match status" value="1"/>
</dbReference>
<feature type="domain" description="2Fe-2S ferredoxin-type" evidence="15">
    <location>
        <begin position="25"/>
        <end position="105"/>
    </location>
</feature>
<dbReference type="InterPro" id="IPR017900">
    <property type="entry name" value="4Fe4S_Fe_S_CS"/>
</dbReference>
<dbReference type="Pfam" id="PF13510">
    <property type="entry name" value="Fer2_4"/>
    <property type="match status" value="1"/>
</dbReference>
<dbReference type="GO" id="GO:0010181">
    <property type="term" value="F:FMN binding"/>
    <property type="evidence" value="ECO:0007669"/>
    <property type="project" value="InterPro"/>
</dbReference>
<keyword evidence="8" id="KW-0274">FAD</keyword>
<evidence type="ECO:0000256" key="5">
    <source>
        <dbReference type="ARBA" id="ARBA00022630"/>
    </source>
</evidence>
<dbReference type="GO" id="GO:0016491">
    <property type="term" value="F:oxidoreductase activity"/>
    <property type="evidence" value="ECO:0007669"/>
    <property type="project" value="UniProtKB-KW"/>
</dbReference>
<comment type="cofactor">
    <cofactor evidence="2">
        <name>FAD</name>
        <dbReference type="ChEBI" id="CHEBI:57692"/>
    </cofactor>
</comment>
<dbReference type="InterPro" id="IPR017896">
    <property type="entry name" value="4Fe4S_Fe-S-bd"/>
</dbReference>
<dbReference type="InterPro" id="IPR001226">
    <property type="entry name" value="Flavodoxin_CS"/>
</dbReference>
<dbReference type="InterPro" id="IPR008254">
    <property type="entry name" value="Flavodoxin/NO_synth"/>
</dbReference>
<dbReference type="PROSITE" id="PS50902">
    <property type="entry name" value="FLAVODOXIN_LIKE"/>
    <property type="match status" value="1"/>
</dbReference>
<evidence type="ECO:0000256" key="3">
    <source>
        <dbReference type="ARBA" id="ARBA00006596"/>
    </source>
</evidence>
<dbReference type="Gene3D" id="3.10.20.740">
    <property type="match status" value="1"/>
</dbReference>
<dbReference type="InterPro" id="IPR023173">
    <property type="entry name" value="NADPH_Cyt_P450_Rdtase_alpha"/>
</dbReference>
<evidence type="ECO:0000313" key="17">
    <source>
        <dbReference type="EMBL" id="AIW52597.1"/>
    </source>
</evidence>
<evidence type="ECO:0000259" key="15">
    <source>
        <dbReference type="PROSITE" id="PS51085"/>
    </source>
</evidence>
<reference evidence="17" key="1">
    <citation type="journal article" date="2015" name="Mol. Biol. Evol.">
        <title>Lateral gene transfer and gene duplication played a key role in the evolution of Mastigamoeba balamuthi hydrogenosomes.</title>
        <authorList>
            <person name="Nyvltova E."/>
            <person name="Stairs C.W."/>
            <person name="Hrdy I."/>
            <person name="Ridl J."/>
            <person name="Mach J."/>
            <person name="Paces J."/>
            <person name="Roger A.J."/>
            <person name="Tachezy J."/>
        </authorList>
    </citation>
    <scope>NUCLEOTIDE SEQUENCE</scope>
</reference>
<dbReference type="SUPFAM" id="SSF53920">
    <property type="entry name" value="Fe-only hydrogenase"/>
    <property type="match status" value="1"/>
</dbReference>
<dbReference type="AlphaFoldDB" id="A0A0B4R3B5"/>
<dbReference type="SUPFAM" id="SSF63380">
    <property type="entry name" value="Riboflavin synthase domain-like"/>
    <property type="match status" value="1"/>
</dbReference>
<dbReference type="PROSITE" id="PS00201">
    <property type="entry name" value="FLAVODOXIN"/>
    <property type="match status" value="1"/>
</dbReference>
<feature type="domain" description="4Fe-4S ferredoxin-type" evidence="16">
    <location>
        <begin position="152"/>
        <end position="182"/>
    </location>
</feature>
<dbReference type="Gene3D" id="3.40.950.10">
    <property type="entry name" value="Fe-only Hydrogenase (Larger Subunit), Chain L, domain 3"/>
    <property type="match status" value="1"/>
</dbReference>
<comment type="cofactor">
    <cofactor evidence="1">
        <name>FMN</name>
        <dbReference type="ChEBI" id="CHEBI:58210"/>
    </cofactor>
</comment>
<keyword evidence="11" id="KW-0408">Iron</keyword>
<evidence type="ECO:0000256" key="2">
    <source>
        <dbReference type="ARBA" id="ARBA00001974"/>
    </source>
</evidence>
<dbReference type="PROSITE" id="PS51085">
    <property type="entry name" value="2FE2S_FER_2"/>
    <property type="match status" value="1"/>
</dbReference>
<dbReference type="InterPro" id="IPR001041">
    <property type="entry name" value="2Fe-2S_ferredoxin-type"/>
</dbReference>
<dbReference type="InterPro" id="IPR050340">
    <property type="entry name" value="Cytosolic_Fe-S_CAF"/>
</dbReference>
<feature type="region of interest" description="Disordered" evidence="13">
    <location>
        <begin position="612"/>
        <end position="643"/>
    </location>
</feature>
<dbReference type="Pfam" id="PF02906">
    <property type="entry name" value="Fe_hyd_lg_C"/>
    <property type="match status" value="1"/>
</dbReference>
<evidence type="ECO:0000256" key="9">
    <source>
        <dbReference type="ARBA" id="ARBA00022857"/>
    </source>
</evidence>
<comment type="similarity">
    <text evidence="3">Belongs to the NARF family.</text>
</comment>
<dbReference type="SUPFAM" id="SSF54292">
    <property type="entry name" value="2Fe-2S ferredoxin-like"/>
    <property type="match status" value="1"/>
</dbReference>
<feature type="domain" description="Flavodoxin-like" evidence="14">
    <location>
        <begin position="654"/>
        <end position="804"/>
    </location>
</feature>
<dbReference type="InterPro" id="IPR004108">
    <property type="entry name" value="Fe_hydrogenase_lsu_C"/>
</dbReference>
<dbReference type="Gene3D" id="3.30.70.20">
    <property type="match status" value="1"/>
</dbReference>
<evidence type="ECO:0000256" key="7">
    <source>
        <dbReference type="ARBA" id="ARBA00022737"/>
    </source>
</evidence>
<organism evidence="17">
    <name type="scientific">Mastigamoeba balamuthi</name>
    <name type="common">Phreatamoeba balamuthi</name>
    <dbReference type="NCBI Taxonomy" id="108607"/>
    <lineage>
        <taxon>Eukaryota</taxon>
        <taxon>Amoebozoa</taxon>
        <taxon>Evosea</taxon>
        <taxon>Archamoebae</taxon>
        <taxon>Mastigamoebida</taxon>
        <taxon>Mastigamoebidae</taxon>
        <taxon>Mastigamoeba</taxon>
    </lineage>
</organism>
<evidence type="ECO:0000256" key="12">
    <source>
        <dbReference type="ARBA" id="ARBA00023014"/>
    </source>
</evidence>
<keyword evidence="10" id="KW-0560">Oxidoreductase</keyword>
<dbReference type="PROSITE" id="PS51379">
    <property type="entry name" value="4FE4S_FER_2"/>
    <property type="match status" value="2"/>
</dbReference>
<dbReference type="SUPFAM" id="SSF54862">
    <property type="entry name" value="4Fe-4S ferredoxins"/>
    <property type="match status" value="1"/>
</dbReference>
<dbReference type="SUPFAM" id="SSF52218">
    <property type="entry name" value="Flavoproteins"/>
    <property type="match status" value="1"/>
</dbReference>
<dbReference type="Gene3D" id="3.40.50.360">
    <property type="match status" value="1"/>
</dbReference>
<keyword evidence="6" id="KW-0479">Metal-binding</keyword>
<evidence type="ECO:0000256" key="6">
    <source>
        <dbReference type="ARBA" id="ARBA00022723"/>
    </source>
</evidence>
<dbReference type="GO" id="GO:0051539">
    <property type="term" value="F:4 iron, 4 sulfur cluster binding"/>
    <property type="evidence" value="ECO:0007669"/>
    <property type="project" value="UniProtKB-KW"/>
</dbReference>
<accession>A0A0B4R3B5</accession>
<name>A0A0B4R3B5_MASBA</name>
<evidence type="ECO:0000256" key="4">
    <source>
        <dbReference type="ARBA" id="ARBA00022485"/>
    </source>
</evidence>
<feature type="domain" description="4Fe-4S ferredoxin-type" evidence="16">
    <location>
        <begin position="195"/>
        <end position="224"/>
    </location>
</feature>
<dbReference type="PROSITE" id="PS00198">
    <property type="entry name" value="4FE4S_FER_1"/>
    <property type="match status" value="1"/>
</dbReference>
<evidence type="ECO:0000256" key="8">
    <source>
        <dbReference type="ARBA" id="ARBA00022827"/>
    </source>
</evidence>
<dbReference type="InterPro" id="IPR003097">
    <property type="entry name" value="CysJ-like_FAD-binding"/>
</dbReference>
<evidence type="ECO:0000259" key="16">
    <source>
        <dbReference type="PROSITE" id="PS51379"/>
    </source>
</evidence>
<dbReference type="EMBL" id="KJ558427">
    <property type="protein sequence ID" value="AIW52597.1"/>
    <property type="molecule type" value="mRNA"/>
</dbReference>
<proteinExistence type="evidence at transcript level"/>
<keyword evidence="5" id="KW-0285">Flavoprotein</keyword>
<dbReference type="Gene3D" id="3.40.50.1780">
    <property type="match status" value="1"/>
</dbReference>
<dbReference type="GO" id="GO:0009055">
    <property type="term" value="F:electron transfer activity"/>
    <property type="evidence" value="ECO:0007669"/>
    <property type="project" value="InterPro"/>
</dbReference>
<dbReference type="InterPro" id="IPR029039">
    <property type="entry name" value="Flavoprotein-like_sf"/>
</dbReference>
<dbReference type="InterPro" id="IPR017938">
    <property type="entry name" value="Riboflavin_synthase-like_b-brl"/>
</dbReference>
<evidence type="ECO:0000256" key="13">
    <source>
        <dbReference type="SAM" id="MobiDB-lite"/>
    </source>
</evidence>
<evidence type="ECO:0000256" key="11">
    <source>
        <dbReference type="ARBA" id="ARBA00023004"/>
    </source>
</evidence>
<feature type="compositionally biased region" description="Low complexity" evidence="13">
    <location>
        <begin position="625"/>
        <end position="643"/>
    </location>
</feature>